<dbReference type="RefSeq" id="WP_381512347.1">
    <property type="nucleotide sequence ID" value="NZ_JBHUEL010000004.1"/>
</dbReference>
<proteinExistence type="predicted"/>
<protein>
    <recommendedName>
        <fullName evidence="4">Holin</fullName>
    </recommendedName>
</protein>
<dbReference type="EMBL" id="JBHUEL010000004">
    <property type="protein sequence ID" value="MFD1766351.1"/>
    <property type="molecule type" value="Genomic_DNA"/>
</dbReference>
<gene>
    <name evidence="2" type="ORF">ACFSAG_05790</name>
</gene>
<keyword evidence="1" id="KW-0472">Membrane</keyword>
<accession>A0ABW4MBD5</accession>
<dbReference type="Proteomes" id="UP001597215">
    <property type="component" value="Unassembled WGS sequence"/>
</dbReference>
<keyword evidence="1" id="KW-0812">Transmembrane</keyword>
<evidence type="ECO:0000313" key="3">
    <source>
        <dbReference type="Proteomes" id="UP001597215"/>
    </source>
</evidence>
<keyword evidence="1" id="KW-1133">Transmembrane helix</keyword>
<evidence type="ECO:0000313" key="2">
    <source>
        <dbReference type="EMBL" id="MFD1766351.1"/>
    </source>
</evidence>
<sequence>MIGDPFTMVVAIIAIITIGKIIQSKQQGKYGIVEDKDMLGNKTQRLIGNADTQALQNEITELKERIKVLERIATDNSSALDVSREIEALRDR</sequence>
<comment type="caution">
    <text evidence="2">The sequence shown here is derived from an EMBL/GenBank/DDBJ whole genome shotgun (WGS) entry which is preliminary data.</text>
</comment>
<evidence type="ECO:0008006" key="4">
    <source>
        <dbReference type="Google" id="ProtNLM"/>
    </source>
</evidence>
<feature type="transmembrane region" description="Helical" evidence="1">
    <location>
        <begin position="6"/>
        <end position="22"/>
    </location>
</feature>
<name>A0ABW4MBD5_9SPHN</name>
<evidence type="ECO:0000256" key="1">
    <source>
        <dbReference type="SAM" id="Phobius"/>
    </source>
</evidence>
<reference evidence="3" key="1">
    <citation type="journal article" date="2019" name="Int. J. Syst. Evol. Microbiol.">
        <title>The Global Catalogue of Microorganisms (GCM) 10K type strain sequencing project: providing services to taxonomists for standard genome sequencing and annotation.</title>
        <authorList>
            <consortium name="The Broad Institute Genomics Platform"/>
            <consortium name="The Broad Institute Genome Sequencing Center for Infectious Disease"/>
            <person name="Wu L."/>
            <person name="Ma J."/>
        </authorList>
    </citation>
    <scope>NUCLEOTIDE SEQUENCE [LARGE SCALE GENOMIC DNA]</scope>
    <source>
        <strain evidence="3">CGMCC 1.12449</strain>
    </source>
</reference>
<organism evidence="2 3">
    <name type="scientific">Sphingorhabdus buctiana</name>
    <dbReference type="NCBI Taxonomy" id="1508805"/>
    <lineage>
        <taxon>Bacteria</taxon>
        <taxon>Pseudomonadati</taxon>
        <taxon>Pseudomonadota</taxon>
        <taxon>Alphaproteobacteria</taxon>
        <taxon>Sphingomonadales</taxon>
        <taxon>Sphingomonadaceae</taxon>
        <taxon>Sphingorhabdus</taxon>
    </lineage>
</organism>
<keyword evidence="3" id="KW-1185">Reference proteome</keyword>